<dbReference type="Proteomes" id="UP001317259">
    <property type="component" value="Unassembled WGS sequence"/>
</dbReference>
<dbReference type="PANTHER" id="PTHR12704:SF2">
    <property type="entry name" value="GOLGI PHOSPHOPROTEIN 3 HOMOLOG SAURON"/>
    <property type="match status" value="1"/>
</dbReference>
<evidence type="ECO:0000313" key="5">
    <source>
        <dbReference type="EMBL" id="MCK2214388.1"/>
    </source>
</evidence>
<dbReference type="PANTHER" id="PTHR12704">
    <property type="entry name" value="TRANS-GOLGI PROTEIN GMX33"/>
    <property type="match status" value="1"/>
</dbReference>
<protein>
    <submittedName>
        <fullName evidence="5">GPP34 family phosphoprotein</fullName>
    </submittedName>
</protein>
<gene>
    <name evidence="5" type="ORF">MF672_011385</name>
</gene>
<organism evidence="5 6">
    <name type="scientific">Actinomadura luzonensis</name>
    <dbReference type="NCBI Taxonomy" id="2805427"/>
    <lineage>
        <taxon>Bacteria</taxon>
        <taxon>Bacillati</taxon>
        <taxon>Actinomycetota</taxon>
        <taxon>Actinomycetes</taxon>
        <taxon>Streptosporangiales</taxon>
        <taxon>Thermomonosporaceae</taxon>
        <taxon>Actinomadura</taxon>
    </lineage>
</organism>
<dbReference type="Pfam" id="PF05719">
    <property type="entry name" value="GPP34"/>
    <property type="match status" value="1"/>
</dbReference>
<comment type="subcellular location">
    <subcellularLocation>
        <location evidence="1">Golgi apparatus membrane</location>
        <topology evidence="1">Peripheral membrane protein</topology>
        <orientation evidence="1">Cytoplasmic side</orientation>
    </subcellularLocation>
</comment>
<keyword evidence="4" id="KW-0472">Membrane</keyword>
<dbReference type="Gene3D" id="1.10.3630.10">
    <property type="entry name" value="yeast vps74-n-term truncation variant domain like"/>
    <property type="match status" value="1"/>
</dbReference>
<evidence type="ECO:0000256" key="3">
    <source>
        <dbReference type="ARBA" id="ARBA00023121"/>
    </source>
</evidence>
<evidence type="ECO:0000313" key="6">
    <source>
        <dbReference type="Proteomes" id="UP001317259"/>
    </source>
</evidence>
<evidence type="ECO:0000256" key="2">
    <source>
        <dbReference type="ARBA" id="ARBA00023034"/>
    </source>
</evidence>
<reference evidence="5 6" key="1">
    <citation type="submission" date="2022-04" db="EMBL/GenBank/DDBJ databases">
        <title>Genome draft of Actinomadura sp. ATCC 31491.</title>
        <authorList>
            <person name="Shi X."/>
            <person name="Du Y."/>
        </authorList>
    </citation>
    <scope>NUCLEOTIDE SEQUENCE [LARGE SCALE GENOMIC DNA]</scope>
    <source>
        <strain evidence="5 6">ATCC 31491</strain>
    </source>
</reference>
<keyword evidence="2" id="KW-0333">Golgi apparatus</keyword>
<keyword evidence="6" id="KW-1185">Reference proteome</keyword>
<name>A0ABT0FPV0_9ACTN</name>
<keyword evidence="3" id="KW-0446">Lipid-binding</keyword>
<evidence type="ECO:0000256" key="4">
    <source>
        <dbReference type="ARBA" id="ARBA00023136"/>
    </source>
</evidence>
<accession>A0ABT0FPV0</accession>
<dbReference type="EMBL" id="JAKRKC020000001">
    <property type="protein sequence ID" value="MCK2214388.1"/>
    <property type="molecule type" value="Genomic_DNA"/>
</dbReference>
<dbReference type="RefSeq" id="WP_242374117.1">
    <property type="nucleotide sequence ID" value="NZ_JAKRKC020000001.1"/>
</dbReference>
<evidence type="ECO:0000256" key="1">
    <source>
        <dbReference type="ARBA" id="ARBA00004255"/>
    </source>
</evidence>
<dbReference type="InterPro" id="IPR038261">
    <property type="entry name" value="GPP34-like_sf"/>
</dbReference>
<proteinExistence type="predicted"/>
<sequence>MKVTIAEELLLLAYSEDEGKPLVGAVQLDPALAGALLAELAVEGRVELSDKKLVLSGAEPLGDDELDAVLARVAEDGKERKPAWWVQRLQSAKLRNRLLTRLAQAGVLSEQRGKVLGLFPVTRWPEADPGVEAEVRERVASVLGGADPDARTAVLIAIMHAAKLDRKAFPGASKERIKEIAEGAWAADAVAKTIAAINAAAMAAITAATVAATTTSSSG</sequence>
<dbReference type="InterPro" id="IPR008628">
    <property type="entry name" value="GPP34-like"/>
</dbReference>
<comment type="caution">
    <text evidence="5">The sequence shown here is derived from an EMBL/GenBank/DDBJ whole genome shotgun (WGS) entry which is preliminary data.</text>
</comment>